<comment type="caution">
    <text evidence="3">The sequence shown here is derived from an EMBL/GenBank/DDBJ whole genome shotgun (WGS) entry which is preliminary data.</text>
</comment>
<evidence type="ECO:0000259" key="2">
    <source>
        <dbReference type="Pfam" id="PF22936"/>
    </source>
</evidence>
<keyword evidence="4" id="KW-1185">Reference proteome</keyword>
<gene>
    <name evidence="3" type="ORF">B0H15DRAFT_793931</name>
</gene>
<dbReference type="Pfam" id="PF22936">
    <property type="entry name" value="Pol_BBD"/>
    <property type="match status" value="1"/>
</dbReference>
<reference evidence="3" key="1">
    <citation type="submission" date="2023-03" db="EMBL/GenBank/DDBJ databases">
        <title>Massive genome expansion in bonnet fungi (Mycena s.s.) driven by repeated elements and novel gene families across ecological guilds.</title>
        <authorList>
            <consortium name="Lawrence Berkeley National Laboratory"/>
            <person name="Harder C.B."/>
            <person name="Miyauchi S."/>
            <person name="Viragh M."/>
            <person name="Kuo A."/>
            <person name="Thoen E."/>
            <person name="Andreopoulos B."/>
            <person name="Lu D."/>
            <person name="Skrede I."/>
            <person name="Drula E."/>
            <person name="Henrissat B."/>
            <person name="Morin E."/>
            <person name="Kohler A."/>
            <person name="Barry K."/>
            <person name="LaButti K."/>
            <person name="Morin E."/>
            <person name="Salamov A."/>
            <person name="Lipzen A."/>
            <person name="Mereny Z."/>
            <person name="Hegedus B."/>
            <person name="Baldrian P."/>
            <person name="Stursova M."/>
            <person name="Weitz H."/>
            <person name="Taylor A."/>
            <person name="Grigoriev I.V."/>
            <person name="Nagy L.G."/>
            <person name="Martin F."/>
            <person name="Kauserud H."/>
        </authorList>
    </citation>
    <scope>NUCLEOTIDE SEQUENCE</scope>
    <source>
        <strain evidence="3">CBHHK173m</strain>
    </source>
</reference>
<accession>A0AAD6TR04</accession>
<evidence type="ECO:0000256" key="1">
    <source>
        <dbReference type="SAM" id="MobiDB-lite"/>
    </source>
</evidence>
<evidence type="ECO:0000313" key="4">
    <source>
        <dbReference type="Proteomes" id="UP001222325"/>
    </source>
</evidence>
<name>A0AAD6TR04_9AGAR</name>
<feature type="region of interest" description="Disordered" evidence="1">
    <location>
        <begin position="1"/>
        <end position="24"/>
    </location>
</feature>
<feature type="non-terminal residue" evidence="3">
    <location>
        <position position="110"/>
    </location>
</feature>
<dbReference type="Proteomes" id="UP001222325">
    <property type="component" value="Unassembled WGS sequence"/>
</dbReference>
<feature type="domain" description="Retrovirus-related Pol polyprotein from transposon TNT 1-94-like beta-barrel" evidence="2">
    <location>
        <begin position="32"/>
        <end position="110"/>
    </location>
</feature>
<dbReference type="EMBL" id="JARJCN010000142">
    <property type="protein sequence ID" value="KAJ7068971.1"/>
    <property type="molecule type" value="Genomic_DNA"/>
</dbReference>
<proteinExistence type="predicted"/>
<protein>
    <recommendedName>
        <fullName evidence="2">Retrovirus-related Pol polyprotein from transposon TNT 1-94-like beta-barrel domain-containing protein</fullName>
    </recommendedName>
</protein>
<evidence type="ECO:0000313" key="3">
    <source>
        <dbReference type="EMBL" id="KAJ7068971.1"/>
    </source>
</evidence>
<dbReference type="AlphaFoldDB" id="A0AAD6TR04"/>
<sequence>MASTDAGIPSVGISNDELKAPVTPGGRTNKPYFIDSGANEHFIVDRSDFVTYEPLQNFSGQAAEAGSKFRILGKGQVYKKVLLDGKATVLELTAYHTPDFAANLISVSRL</sequence>
<dbReference type="InterPro" id="IPR054722">
    <property type="entry name" value="PolX-like_BBD"/>
</dbReference>
<organism evidence="3 4">
    <name type="scientific">Mycena belliarum</name>
    <dbReference type="NCBI Taxonomy" id="1033014"/>
    <lineage>
        <taxon>Eukaryota</taxon>
        <taxon>Fungi</taxon>
        <taxon>Dikarya</taxon>
        <taxon>Basidiomycota</taxon>
        <taxon>Agaricomycotina</taxon>
        <taxon>Agaricomycetes</taxon>
        <taxon>Agaricomycetidae</taxon>
        <taxon>Agaricales</taxon>
        <taxon>Marasmiineae</taxon>
        <taxon>Mycenaceae</taxon>
        <taxon>Mycena</taxon>
    </lineage>
</organism>